<dbReference type="GO" id="GO:0000225">
    <property type="term" value="F:N-acetylglucosaminylphosphatidylinositol deacetylase activity"/>
    <property type="evidence" value="ECO:0000318"/>
    <property type="project" value="GO_Central"/>
</dbReference>
<dbReference type="InterPro" id="IPR024078">
    <property type="entry name" value="LmbE-like_dom_sf"/>
</dbReference>
<dbReference type="eggNOG" id="KOG3332">
    <property type="taxonomic scope" value="Eukaryota"/>
</dbReference>
<dbReference type="VEuPathDB" id="AmoebaDB:DICPUDRAFT_92416"/>
<gene>
    <name evidence="4" type="ORF">DICPUDRAFT_92416</name>
</gene>
<accession>F0ZRJ5</accession>
<dbReference type="KEGG" id="dpp:DICPUDRAFT_92416"/>
<dbReference type="Pfam" id="PF02585">
    <property type="entry name" value="PIG-L"/>
    <property type="match status" value="1"/>
</dbReference>
<name>F0ZRJ5_DICPU</name>
<keyword evidence="5" id="KW-1185">Reference proteome</keyword>
<dbReference type="AlphaFoldDB" id="F0ZRJ5"/>
<protein>
    <recommendedName>
        <fullName evidence="2">N-acetylglucosaminylphosphatidylinositol deacetylase</fullName>
        <ecNumber evidence="2">3.5.1.89</ecNumber>
    </recommendedName>
</protein>
<dbReference type="Gene3D" id="3.40.50.10320">
    <property type="entry name" value="LmbE-like"/>
    <property type="match status" value="1"/>
</dbReference>
<evidence type="ECO:0000256" key="3">
    <source>
        <dbReference type="SAM" id="MobiDB-lite"/>
    </source>
</evidence>
<organism evidence="4 5">
    <name type="scientific">Dictyostelium purpureum</name>
    <name type="common">Slime mold</name>
    <dbReference type="NCBI Taxonomy" id="5786"/>
    <lineage>
        <taxon>Eukaryota</taxon>
        <taxon>Amoebozoa</taxon>
        <taxon>Evosea</taxon>
        <taxon>Eumycetozoa</taxon>
        <taxon>Dictyostelia</taxon>
        <taxon>Dictyosteliales</taxon>
        <taxon>Dictyosteliaceae</taxon>
        <taxon>Dictyostelium</taxon>
    </lineage>
</organism>
<dbReference type="PANTHER" id="PTHR12993:SF11">
    <property type="entry name" value="N-ACETYLGLUCOSAMINYL-PHOSPHATIDYLINOSITOL DE-N-ACETYLASE"/>
    <property type="match status" value="1"/>
</dbReference>
<dbReference type="Proteomes" id="UP000001064">
    <property type="component" value="Unassembled WGS sequence"/>
</dbReference>
<evidence type="ECO:0000313" key="4">
    <source>
        <dbReference type="EMBL" id="EGC33430.1"/>
    </source>
</evidence>
<evidence type="ECO:0000256" key="1">
    <source>
        <dbReference type="ARBA" id="ARBA00006066"/>
    </source>
</evidence>
<dbReference type="EC" id="3.5.1.89" evidence="2"/>
<dbReference type="FunCoup" id="F0ZRJ5">
    <property type="interactions" value="559"/>
</dbReference>
<feature type="compositionally biased region" description="Low complexity" evidence="3">
    <location>
        <begin position="154"/>
        <end position="165"/>
    </location>
</feature>
<comment type="similarity">
    <text evidence="1">Belongs to the PIGL family.</text>
</comment>
<dbReference type="OrthoDB" id="440160at2759"/>
<dbReference type="OMA" id="YVLESVN"/>
<reference evidence="5" key="1">
    <citation type="journal article" date="2011" name="Genome Biol.">
        <title>Comparative genomics of the social amoebae Dictyostelium discoideum and Dictyostelium purpureum.</title>
        <authorList>
            <consortium name="US DOE Joint Genome Institute (JGI-PGF)"/>
            <person name="Sucgang R."/>
            <person name="Kuo A."/>
            <person name="Tian X."/>
            <person name="Salerno W."/>
            <person name="Parikh A."/>
            <person name="Feasley C.L."/>
            <person name="Dalin E."/>
            <person name="Tu H."/>
            <person name="Huang E."/>
            <person name="Barry K."/>
            <person name="Lindquist E."/>
            <person name="Shapiro H."/>
            <person name="Bruce D."/>
            <person name="Schmutz J."/>
            <person name="Salamov A."/>
            <person name="Fey P."/>
            <person name="Gaudet P."/>
            <person name="Anjard C."/>
            <person name="Babu M.M."/>
            <person name="Basu S."/>
            <person name="Bushmanova Y."/>
            <person name="van der Wel H."/>
            <person name="Katoh-Kurasawa M."/>
            <person name="Dinh C."/>
            <person name="Coutinho P.M."/>
            <person name="Saito T."/>
            <person name="Elias M."/>
            <person name="Schaap P."/>
            <person name="Kay R.R."/>
            <person name="Henrissat B."/>
            <person name="Eichinger L."/>
            <person name="Rivero F."/>
            <person name="Putnam N.H."/>
            <person name="West C.M."/>
            <person name="Loomis W.F."/>
            <person name="Chisholm R.L."/>
            <person name="Shaulsky G."/>
            <person name="Strassmann J.E."/>
            <person name="Queller D.C."/>
            <person name="Kuspa A."/>
            <person name="Grigoriev I.V."/>
        </authorList>
    </citation>
    <scope>NUCLEOTIDE SEQUENCE [LARGE SCALE GENOMIC DNA]</scope>
    <source>
        <strain evidence="5">QSDP1</strain>
    </source>
</reference>
<dbReference type="SUPFAM" id="SSF102588">
    <property type="entry name" value="LmbE-like"/>
    <property type="match status" value="1"/>
</dbReference>
<dbReference type="GeneID" id="10504404"/>
<dbReference type="PANTHER" id="PTHR12993">
    <property type="entry name" value="N-ACETYLGLUCOSAMINYL-PHOSPHATIDYLINOSITOL DE-N-ACETYLASE-RELATED"/>
    <property type="match status" value="1"/>
</dbReference>
<evidence type="ECO:0000313" key="5">
    <source>
        <dbReference type="Proteomes" id="UP000001064"/>
    </source>
</evidence>
<dbReference type="GO" id="GO:0016020">
    <property type="term" value="C:membrane"/>
    <property type="evidence" value="ECO:0007669"/>
    <property type="project" value="GOC"/>
</dbReference>
<dbReference type="EMBL" id="GL871142">
    <property type="protein sequence ID" value="EGC33430.1"/>
    <property type="molecule type" value="Genomic_DNA"/>
</dbReference>
<dbReference type="RefSeq" id="XP_003290049.1">
    <property type="nucleotide sequence ID" value="XM_003290001.1"/>
</dbReference>
<sequence length="249" mass="28843">MTKNVLFVIAHPDDECMFFTPTILHYRYQLNYNISVVCLSNGNAAGLGLIREEELVKSCESLGIPKENVYFEETGKFEDGMKITWDTEEVKDVISEFVDKTSADIIISFDENGISSHPNHISIFKGLELYMKLIKSPNSNNNNNNNKTRKNVNNDHNYNNNNNSNKKNIKAYKLETVNIIRKYIGISDIPLTKCLSYDKNTTQTFISTQFLPPQSYIPMTKHKSQFVWFRYLFVFLSRYSFINTLIEIN</sequence>
<evidence type="ECO:0000256" key="2">
    <source>
        <dbReference type="ARBA" id="ARBA00012176"/>
    </source>
</evidence>
<dbReference type="STRING" id="5786.F0ZRJ5"/>
<dbReference type="UniPathway" id="UPA00196"/>
<dbReference type="GO" id="GO:0005783">
    <property type="term" value="C:endoplasmic reticulum"/>
    <property type="evidence" value="ECO:0000318"/>
    <property type="project" value="GO_Central"/>
</dbReference>
<proteinExistence type="inferred from homology"/>
<feature type="region of interest" description="Disordered" evidence="3">
    <location>
        <begin position="138"/>
        <end position="165"/>
    </location>
</feature>
<dbReference type="InParanoid" id="F0ZRJ5"/>
<dbReference type="GO" id="GO:0006506">
    <property type="term" value="P:GPI anchor biosynthetic process"/>
    <property type="evidence" value="ECO:0007669"/>
    <property type="project" value="UniProtKB-UniPathway"/>
</dbReference>
<dbReference type="InterPro" id="IPR003737">
    <property type="entry name" value="GlcNAc_PI_deacetylase-related"/>
</dbReference>